<feature type="region of interest" description="Disordered" evidence="3">
    <location>
        <begin position="1"/>
        <end position="40"/>
    </location>
</feature>
<keyword evidence="1" id="KW-0805">Transcription regulation</keyword>
<comment type="caution">
    <text evidence="5">The sequence shown here is derived from an EMBL/GenBank/DDBJ whole genome shotgun (WGS) entry which is preliminary data.</text>
</comment>
<dbReference type="Gene3D" id="1.10.10.10">
    <property type="entry name" value="Winged helix-like DNA-binding domain superfamily/Winged helix DNA-binding domain"/>
    <property type="match status" value="1"/>
</dbReference>
<dbReference type="InterPro" id="IPR036388">
    <property type="entry name" value="WH-like_DNA-bd_sf"/>
</dbReference>
<evidence type="ECO:0000256" key="3">
    <source>
        <dbReference type="SAM" id="MobiDB-lite"/>
    </source>
</evidence>
<keyword evidence="6" id="KW-1185">Reference proteome</keyword>
<proteinExistence type="predicted"/>
<sequence length="290" mass="29934">MSAMEGGSPEAGGPADTARARAGRAGRRAAQEVANAERHERRFAETGREFHSTMAARHRAVAERHLTTARLQHAYALRLAEAASDDSEDSGVPPLFMAGVAEACGTRSAALTLLGADLSQLAVAASDQPSRGAQDLEYVLTAGPGRDAARHRRAVYASGATLERRWPGYGAGLAALGLHAVAALPLNASSDCIGVLTIFDPAAALARSGRFREVAAALADGVLIGPDADPGLYGGTDLRAVVHQASGVLSEQSGSSVDDALALIKARSFALGVPLETVARRVISGDLKLR</sequence>
<reference evidence="5 6" key="1">
    <citation type="submission" date="2024-10" db="EMBL/GenBank/DDBJ databases">
        <title>The Natural Products Discovery Center: Release of the First 8490 Sequenced Strains for Exploring Actinobacteria Biosynthetic Diversity.</title>
        <authorList>
            <person name="Kalkreuter E."/>
            <person name="Kautsar S.A."/>
            <person name="Yang D."/>
            <person name="Bader C.D."/>
            <person name="Teijaro C.N."/>
            <person name="Fluegel L."/>
            <person name="Davis C.M."/>
            <person name="Simpson J.R."/>
            <person name="Lauterbach L."/>
            <person name="Steele A.D."/>
            <person name="Gui C."/>
            <person name="Meng S."/>
            <person name="Li G."/>
            <person name="Viehrig K."/>
            <person name="Ye F."/>
            <person name="Su P."/>
            <person name="Kiefer A.F."/>
            <person name="Nichols A."/>
            <person name="Cepeda A.J."/>
            <person name="Yan W."/>
            <person name="Fan B."/>
            <person name="Jiang Y."/>
            <person name="Adhikari A."/>
            <person name="Zheng C.-J."/>
            <person name="Schuster L."/>
            <person name="Cowan T.M."/>
            <person name="Smanski M.J."/>
            <person name="Chevrette M.G."/>
            <person name="De Carvalho L.P.S."/>
            <person name="Shen B."/>
        </authorList>
    </citation>
    <scope>NUCLEOTIDE SEQUENCE [LARGE SCALE GENOMIC DNA]</scope>
    <source>
        <strain evidence="5 6">NPDC017990</strain>
    </source>
</reference>
<evidence type="ECO:0000256" key="1">
    <source>
        <dbReference type="ARBA" id="ARBA00023015"/>
    </source>
</evidence>
<evidence type="ECO:0000259" key="4">
    <source>
        <dbReference type="SMART" id="SM01012"/>
    </source>
</evidence>
<dbReference type="SMART" id="SM01012">
    <property type="entry name" value="ANTAR"/>
    <property type="match status" value="1"/>
</dbReference>
<organism evidence="5 6">
    <name type="scientific">Streptomyces longisporoflavus</name>
    <dbReference type="NCBI Taxonomy" id="28044"/>
    <lineage>
        <taxon>Bacteria</taxon>
        <taxon>Bacillati</taxon>
        <taxon>Actinomycetota</taxon>
        <taxon>Actinomycetes</taxon>
        <taxon>Kitasatosporales</taxon>
        <taxon>Streptomycetaceae</taxon>
        <taxon>Streptomyces</taxon>
    </lineage>
</organism>
<protein>
    <submittedName>
        <fullName evidence="5">GAF and ANTAR domain-containing protein</fullName>
    </submittedName>
</protein>
<dbReference type="InterPro" id="IPR029016">
    <property type="entry name" value="GAF-like_dom_sf"/>
</dbReference>
<accession>A0ABW7QVN1</accession>
<dbReference type="Proteomes" id="UP001610818">
    <property type="component" value="Unassembled WGS sequence"/>
</dbReference>
<evidence type="ECO:0000313" key="5">
    <source>
        <dbReference type="EMBL" id="MFH8549058.1"/>
    </source>
</evidence>
<evidence type="ECO:0000256" key="2">
    <source>
        <dbReference type="ARBA" id="ARBA00023163"/>
    </source>
</evidence>
<keyword evidence="2" id="KW-0804">Transcription</keyword>
<dbReference type="InterPro" id="IPR005561">
    <property type="entry name" value="ANTAR"/>
</dbReference>
<evidence type="ECO:0000313" key="6">
    <source>
        <dbReference type="Proteomes" id="UP001610818"/>
    </source>
</evidence>
<name>A0ABW7QVN1_9ACTN</name>
<gene>
    <name evidence="5" type="ORF">ACH4F9_28970</name>
</gene>
<feature type="domain" description="ANTAR" evidence="4">
    <location>
        <begin position="210"/>
        <end position="283"/>
    </location>
</feature>
<dbReference type="Pfam" id="PF03861">
    <property type="entry name" value="ANTAR"/>
    <property type="match status" value="1"/>
</dbReference>
<dbReference type="EMBL" id="JBIRGQ010000005">
    <property type="protein sequence ID" value="MFH8549058.1"/>
    <property type="molecule type" value="Genomic_DNA"/>
</dbReference>
<dbReference type="Gene3D" id="3.30.450.40">
    <property type="match status" value="1"/>
</dbReference>
<dbReference type="RefSeq" id="WP_397715510.1">
    <property type="nucleotide sequence ID" value="NZ_JBIRGN010000005.1"/>
</dbReference>
<dbReference type="SUPFAM" id="SSF55781">
    <property type="entry name" value="GAF domain-like"/>
    <property type="match status" value="1"/>
</dbReference>